<gene>
    <name evidence="1" type="ORF">DSM106972_070000</name>
</gene>
<comment type="caution">
    <text evidence="1">The sequence shown here is derived from an EMBL/GenBank/DDBJ whole genome shotgun (WGS) entry which is preliminary data.</text>
</comment>
<dbReference type="OrthoDB" id="518262at2"/>
<evidence type="ECO:0000313" key="2">
    <source>
        <dbReference type="Proteomes" id="UP000271624"/>
    </source>
</evidence>
<reference evidence="1" key="2">
    <citation type="journal article" date="2019" name="Genome Biol. Evol.">
        <title>Day and night: Metabolic profiles and evolutionary relationships of six axenic non-marine cyanobacteria.</title>
        <authorList>
            <person name="Will S.E."/>
            <person name="Henke P."/>
            <person name="Boedeker C."/>
            <person name="Huang S."/>
            <person name="Brinkmann H."/>
            <person name="Rohde M."/>
            <person name="Jarek M."/>
            <person name="Friedl T."/>
            <person name="Seufert S."/>
            <person name="Schumacher M."/>
            <person name="Overmann J."/>
            <person name="Neumann-Schaal M."/>
            <person name="Petersen J."/>
        </authorList>
    </citation>
    <scope>NUCLEOTIDE SEQUENCE [LARGE SCALE GENOMIC DNA]</scope>
    <source>
        <strain evidence="1">PCC 7102</strain>
    </source>
</reference>
<reference evidence="1" key="1">
    <citation type="submission" date="2018-12" db="EMBL/GenBank/DDBJ databases">
        <authorList>
            <person name="Will S."/>
            <person name="Neumann-Schaal M."/>
            <person name="Henke P."/>
        </authorList>
    </citation>
    <scope>NUCLEOTIDE SEQUENCE</scope>
    <source>
        <strain evidence="1">PCC 7102</strain>
    </source>
</reference>
<proteinExistence type="predicted"/>
<accession>A0A3S1C669</accession>
<dbReference type="Proteomes" id="UP000271624">
    <property type="component" value="Unassembled WGS sequence"/>
</dbReference>
<dbReference type="RefSeq" id="WP_127085131.1">
    <property type="nucleotide sequence ID" value="NZ_RSCL01000021.1"/>
</dbReference>
<sequence>MPENVLIVACLKDDSDGEMWRMTSAIEKHEKNVQKNTVTVIKFSEISPKYAHTSIDGKKFNELIITGHSRFFPSDTPFHDQNISKLKGLSLSARRIGGYKIEEITPFIIFCILNLKINKISIWCCESALNIDTYQRVADPPEVIINISAGALNSMKTLIYSGNEADQGKVSTVGAITFLVSETLKKEKYGQDIIIRGMNGVGYISDKKPDIVTFDQKHLDKLSKLKEDEFLEKYVDTKKSAHVFGFHFNPFTLAGALSNANSVFPWAPSGLNYALANEPVLLNGMKVIFDQSVGLYPVNLESKEEARRNGA</sequence>
<keyword evidence="2" id="KW-1185">Reference proteome</keyword>
<dbReference type="EMBL" id="RSCL01000021">
    <property type="protein sequence ID" value="RUT00994.1"/>
    <property type="molecule type" value="Genomic_DNA"/>
</dbReference>
<organism evidence="1 2">
    <name type="scientific">Dulcicalothrix desertica PCC 7102</name>
    <dbReference type="NCBI Taxonomy" id="232991"/>
    <lineage>
        <taxon>Bacteria</taxon>
        <taxon>Bacillati</taxon>
        <taxon>Cyanobacteriota</taxon>
        <taxon>Cyanophyceae</taxon>
        <taxon>Nostocales</taxon>
        <taxon>Calotrichaceae</taxon>
        <taxon>Dulcicalothrix</taxon>
    </lineage>
</organism>
<protein>
    <submittedName>
        <fullName evidence="1">Uncharacterized protein</fullName>
    </submittedName>
</protein>
<name>A0A3S1C669_9CYAN</name>
<evidence type="ECO:0000313" key="1">
    <source>
        <dbReference type="EMBL" id="RUT00994.1"/>
    </source>
</evidence>
<dbReference type="AlphaFoldDB" id="A0A3S1C669"/>